<name>A0ACB5UGH5_9FIRM</name>
<evidence type="ECO:0000313" key="1">
    <source>
        <dbReference type="EMBL" id="GMQ61018.1"/>
    </source>
</evidence>
<comment type="caution">
    <text evidence="1">The sequence shown here is derived from an EMBL/GenBank/DDBJ whole genome shotgun (WGS) entry which is preliminary data.</text>
</comment>
<gene>
    <name evidence="1" type="ORF">AN2V17_02460</name>
</gene>
<proteinExistence type="predicted"/>
<sequence>MMKNIREVVIIKYLDNKIKEEIGFNYILNELSINTPYGMAVKKKNRVYRKEEYNLLRNELDNVEKIIDSLHRNKEAYSEIERTMMEFKDITNLIKRYNRNYILDEVELFEIKSFAINTQKLLSTYKNLDLDIDIKFQSMKSIIKLLNPENKTSHTFSIYNAYSIELEEVRNKKIKLEKLIFKEENQERIKLLKSERLDLVVEEEKLESSIKKCLSEKIYDYIDDIKHNIDAIGRLDMLIAKGRIAIKYLAVKPKILEEVNICFKDMKNPKVINYLRENNKDYIPVSISLEKGVTVITGANMGGKSVTIKTMVLNLLLALMGFYVFAAEAEVAMMDFVYLISDDMQSISKGLSSFGAEIIKINEAIKDIKTGNGFIGLDEFARVTNPGEGVILLRALCKFLKDYNTVSLISTHYDGIIDRDMKHYQVVGLKNVDEINLRNKINVDREDSTRIIQDKMDYRLEIVDEHCAVPKDAIKVAKLLGLDEKILDYTEAMIKNS</sequence>
<keyword evidence="1" id="KW-0378">Hydrolase</keyword>
<keyword evidence="1" id="KW-0540">Nuclease</keyword>
<dbReference type="Proteomes" id="UP001374599">
    <property type="component" value="Unassembled WGS sequence"/>
</dbReference>
<evidence type="ECO:0000313" key="2">
    <source>
        <dbReference type="Proteomes" id="UP001374599"/>
    </source>
</evidence>
<organism evidence="1 2">
    <name type="scientific">Vallitalea maricola</name>
    <dbReference type="NCBI Taxonomy" id="3074433"/>
    <lineage>
        <taxon>Bacteria</taxon>
        <taxon>Bacillati</taxon>
        <taxon>Bacillota</taxon>
        <taxon>Clostridia</taxon>
        <taxon>Lachnospirales</taxon>
        <taxon>Vallitaleaceae</taxon>
        <taxon>Vallitalea</taxon>
    </lineage>
</organism>
<keyword evidence="1" id="KW-0255">Endonuclease</keyword>
<accession>A0ACB5UGH5</accession>
<dbReference type="EMBL" id="BTPU01000004">
    <property type="protein sequence ID" value="GMQ61018.1"/>
    <property type="molecule type" value="Genomic_DNA"/>
</dbReference>
<protein>
    <submittedName>
        <fullName evidence="1">Endonuclease MutS2</fullName>
    </submittedName>
</protein>
<reference evidence="1" key="1">
    <citation type="submission" date="2023-09" db="EMBL/GenBank/DDBJ databases">
        <title>Vallitalea sediminicola and Vallitalea maricola sp. nov., anaerobic bacteria isolated from marine sediment.</title>
        <authorList>
            <person name="Hirano S."/>
            <person name="Maeda A."/>
            <person name="Terahara T."/>
            <person name="Mori K."/>
            <person name="Hamada M."/>
            <person name="Matsumoto R."/>
            <person name="Kobayashi T."/>
        </authorList>
    </citation>
    <scope>NUCLEOTIDE SEQUENCE</scope>
    <source>
        <strain evidence="1">AN17-2</strain>
    </source>
</reference>
<keyword evidence="2" id="KW-1185">Reference proteome</keyword>